<feature type="compositionally biased region" description="Acidic residues" evidence="1">
    <location>
        <begin position="1"/>
        <end position="10"/>
    </location>
</feature>
<reference evidence="3 4" key="1">
    <citation type="journal article" date="2010" name="Stand. Genomic Sci.">
        <title>Complete genome sequence of Nocardiopsis dassonvillei type strain (IMRU 509).</title>
        <authorList>
            <person name="Sun H."/>
            <person name="Lapidus A."/>
            <person name="Nolan M."/>
            <person name="Lucas S."/>
            <person name="Del Rio T.G."/>
            <person name="Tice H."/>
            <person name="Cheng J.F."/>
            <person name="Tapia R."/>
            <person name="Han C."/>
            <person name="Goodwin L."/>
            <person name="Pitluck S."/>
            <person name="Pagani I."/>
            <person name="Ivanova N."/>
            <person name="Mavromatis K."/>
            <person name="Mikhailova N."/>
            <person name="Pati A."/>
            <person name="Chen A."/>
            <person name="Palaniappan K."/>
            <person name="Land M."/>
            <person name="Hauser L."/>
            <person name="Chang Y.J."/>
            <person name="Jeffries C.D."/>
            <person name="Djao O.D."/>
            <person name="Rohde M."/>
            <person name="Sikorski J."/>
            <person name="Goker M."/>
            <person name="Woyke T."/>
            <person name="Bristow J."/>
            <person name="Eisen J.A."/>
            <person name="Markowitz V."/>
            <person name="Hugenholtz P."/>
            <person name="Kyrpides N.C."/>
            <person name="Klenk H.P."/>
        </authorList>
    </citation>
    <scope>NUCLEOTIDE SEQUENCE [LARGE SCALE GENOMIC DNA]</scope>
    <source>
        <strain evidence="4">ATCC 23218 / DSM 43111 / CIP 107115 / JCM 7437 / KCTC 9190 / NBRC 14626 / NCTC 10488 / NRRL B-5397 / IMRU 509</strain>
    </source>
</reference>
<evidence type="ECO:0000313" key="3">
    <source>
        <dbReference type="EMBL" id="ADH65905.1"/>
    </source>
</evidence>
<accession>D7AWD9</accession>
<evidence type="ECO:0000256" key="1">
    <source>
        <dbReference type="SAM" id="MobiDB-lite"/>
    </source>
</evidence>
<feature type="region of interest" description="Disordered" evidence="1">
    <location>
        <begin position="145"/>
        <end position="165"/>
    </location>
</feature>
<feature type="domain" description="DUF4873" evidence="2">
    <location>
        <begin position="76"/>
        <end position="155"/>
    </location>
</feature>
<evidence type="ECO:0000259" key="2">
    <source>
        <dbReference type="Pfam" id="PF16170"/>
    </source>
</evidence>
<proteinExistence type="predicted"/>
<dbReference type="EMBL" id="CP002040">
    <property type="protein sequence ID" value="ADH65905.1"/>
    <property type="molecule type" value="Genomic_DNA"/>
</dbReference>
<gene>
    <name evidence="3" type="ordered locus">Ndas_0458</name>
</gene>
<dbReference type="KEGG" id="nda:Ndas_0458"/>
<dbReference type="STRING" id="446468.Ndas_0458"/>
<feature type="compositionally biased region" description="Basic and acidic residues" evidence="1">
    <location>
        <begin position="62"/>
        <end position="77"/>
    </location>
</feature>
<dbReference type="HOGENOM" id="CLU_1609103_0_0_11"/>
<keyword evidence="4" id="KW-1185">Reference proteome</keyword>
<dbReference type="RefSeq" id="WP_013151512.1">
    <property type="nucleotide sequence ID" value="NC_014210.1"/>
</dbReference>
<evidence type="ECO:0000313" key="4">
    <source>
        <dbReference type="Proteomes" id="UP000002219"/>
    </source>
</evidence>
<organism evidence="3 4">
    <name type="scientific">Nocardiopsis dassonvillei (strain ATCC 23218 / DSM 43111 / CIP 107115 / JCM 7437 / KCTC 9190 / NBRC 14626 / NCTC 10488 / NRRL B-5397 / IMRU 509)</name>
    <name type="common">Actinomadura dassonvillei</name>
    <dbReference type="NCBI Taxonomy" id="446468"/>
    <lineage>
        <taxon>Bacteria</taxon>
        <taxon>Bacillati</taxon>
        <taxon>Actinomycetota</taxon>
        <taxon>Actinomycetes</taxon>
        <taxon>Streptosporangiales</taxon>
        <taxon>Nocardiopsidaceae</taxon>
        <taxon>Nocardiopsis</taxon>
    </lineage>
</organism>
<name>D7AWD9_NOCDD</name>
<feature type="region of interest" description="Disordered" evidence="1">
    <location>
        <begin position="1"/>
        <end position="77"/>
    </location>
</feature>
<dbReference type="AlphaFoldDB" id="D7AWD9"/>
<sequence length="165" mass="17077">MSGFGDEEEEYRGPVTVVLPVNGGAQRSERAPGTKVAVDAEGSPESPDTDGVKDGSGVENAADTRDTADAEGTEDKGVAVRVQAHLAGHFSPLTGDYRWRGRLSPSPEVTAAFRAGARTVVVRTPDGFEGTGVLDEPNLWGGHPVNGAGSPPFAVPHVDIDASDD</sequence>
<dbReference type="Proteomes" id="UP000002219">
    <property type="component" value="Chromosome 1"/>
</dbReference>
<dbReference type="Pfam" id="PF16170">
    <property type="entry name" value="DUF4873"/>
    <property type="match status" value="1"/>
</dbReference>
<dbReference type="GeneID" id="91488553"/>
<dbReference type="InterPro" id="IPR032371">
    <property type="entry name" value="DUF4873"/>
</dbReference>
<protein>
    <recommendedName>
        <fullName evidence="2">DUF4873 domain-containing protein</fullName>
    </recommendedName>
</protein>